<dbReference type="Pfam" id="PF03466">
    <property type="entry name" value="LysR_substrate"/>
    <property type="match status" value="1"/>
</dbReference>
<evidence type="ECO:0000259" key="5">
    <source>
        <dbReference type="PROSITE" id="PS50931"/>
    </source>
</evidence>
<dbReference type="KEGG" id="dgi:Desgi_0934"/>
<comment type="similarity">
    <text evidence="1">Belongs to the LysR transcriptional regulatory family.</text>
</comment>
<dbReference type="InterPro" id="IPR000847">
    <property type="entry name" value="LysR_HTH_N"/>
</dbReference>
<dbReference type="PROSITE" id="PS50931">
    <property type="entry name" value="HTH_LYSR"/>
    <property type="match status" value="1"/>
</dbReference>
<dbReference type="Pfam" id="PF00126">
    <property type="entry name" value="HTH_1"/>
    <property type="match status" value="1"/>
</dbReference>
<dbReference type="GO" id="GO:0003700">
    <property type="term" value="F:DNA-binding transcription factor activity"/>
    <property type="evidence" value="ECO:0007669"/>
    <property type="project" value="InterPro"/>
</dbReference>
<keyword evidence="7" id="KW-1185">Reference proteome</keyword>
<dbReference type="InterPro" id="IPR036388">
    <property type="entry name" value="WH-like_DNA-bd_sf"/>
</dbReference>
<dbReference type="InterPro" id="IPR005119">
    <property type="entry name" value="LysR_subst-bd"/>
</dbReference>
<protein>
    <submittedName>
        <fullName evidence="6">Transcriptional regulator</fullName>
    </submittedName>
</protein>
<dbReference type="PRINTS" id="PR00039">
    <property type="entry name" value="HTHLYSR"/>
</dbReference>
<dbReference type="SUPFAM" id="SSF53850">
    <property type="entry name" value="Periplasmic binding protein-like II"/>
    <property type="match status" value="1"/>
</dbReference>
<keyword evidence="2" id="KW-0805">Transcription regulation</keyword>
<name>R4KIX1_9FIRM</name>
<keyword evidence="3" id="KW-0238">DNA-binding</keyword>
<dbReference type="InterPro" id="IPR047788">
    <property type="entry name" value="LysR-like_Sec_metab"/>
</dbReference>
<dbReference type="OrthoDB" id="9785745at2"/>
<evidence type="ECO:0000256" key="2">
    <source>
        <dbReference type="ARBA" id="ARBA00023015"/>
    </source>
</evidence>
<gene>
    <name evidence="6" type="ORF">Desgi_0934</name>
</gene>
<proteinExistence type="inferred from homology"/>
<dbReference type="AlphaFoldDB" id="R4KIX1"/>
<reference evidence="6 7" key="1">
    <citation type="submission" date="2012-01" db="EMBL/GenBank/DDBJ databases">
        <title>Complete sequence of Desulfotomaculum gibsoniae DSM 7213.</title>
        <authorList>
            <consortium name="US DOE Joint Genome Institute"/>
            <person name="Lucas S."/>
            <person name="Han J."/>
            <person name="Lapidus A."/>
            <person name="Cheng J.-F."/>
            <person name="Goodwin L."/>
            <person name="Pitluck S."/>
            <person name="Peters L."/>
            <person name="Ovchinnikova G."/>
            <person name="Teshima H."/>
            <person name="Detter J.C."/>
            <person name="Han C."/>
            <person name="Tapia R."/>
            <person name="Land M."/>
            <person name="Hauser L."/>
            <person name="Kyrpides N."/>
            <person name="Ivanova N."/>
            <person name="Pagani I."/>
            <person name="Parshina S."/>
            <person name="Plugge C."/>
            <person name="Muyzer G."/>
            <person name="Kuever J."/>
            <person name="Ivanova A."/>
            <person name="Nazina T."/>
            <person name="Klenk H.-P."/>
            <person name="Brambilla E."/>
            <person name="Spring S."/>
            <person name="Stams A.F."/>
            <person name="Woyke T."/>
        </authorList>
    </citation>
    <scope>NUCLEOTIDE SEQUENCE [LARGE SCALE GENOMIC DNA]</scope>
    <source>
        <strain evidence="6 7">DSM 7213</strain>
    </source>
</reference>
<evidence type="ECO:0000313" key="7">
    <source>
        <dbReference type="Proteomes" id="UP000013520"/>
    </source>
</evidence>
<evidence type="ECO:0000256" key="1">
    <source>
        <dbReference type="ARBA" id="ARBA00009437"/>
    </source>
</evidence>
<sequence length="304" mass="33838">MQIKQLEAFLLIAQLKNFTKAAAQLDTSQPAVSFQIKSLEEELGILLFERTDKKVVLTEAGRLLYPIAMQMIRQYNKIKAGIDDLREVKAGYLMLGATSVAGEWLLPLFIGGFREQYPAVSVALRVGDSAQVSQWLKDREVEIGIAGCPVKAEGVECEPWVTDHMVMITPPWHPIKGEEVPLAALTNESIIVRETGSGSRQALEQQFLKHNVTLDQFTSLLELGSTQALINAVRLGLGISVVSRWAVAELLERGALGEVTVPGVKLSYELYLAWNRPDQESLVSRAFRSFISDEDIKQRFIQRS</sequence>
<dbReference type="Proteomes" id="UP000013520">
    <property type="component" value="Chromosome"/>
</dbReference>
<dbReference type="FunFam" id="1.10.10.10:FF:000001">
    <property type="entry name" value="LysR family transcriptional regulator"/>
    <property type="match status" value="1"/>
</dbReference>
<dbReference type="EMBL" id="CP003273">
    <property type="protein sequence ID" value="AGL00480.1"/>
    <property type="molecule type" value="Genomic_DNA"/>
</dbReference>
<dbReference type="SUPFAM" id="SSF46785">
    <property type="entry name" value="Winged helix' DNA-binding domain"/>
    <property type="match status" value="1"/>
</dbReference>
<dbReference type="InterPro" id="IPR036390">
    <property type="entry name" value="WH_DNA-bd_sf"/>
</dbReference>
<accession>R4KIX1</accession>
<dbReference type="Gene3D" id="1.10.10.10">
    <property type="entry name" value="Winged helix-like DNA-binding domain superfamily/Winged helix DNA-binding domain"/>
    <property type="match status" value="1"/>
</dbReference>
<dbReference type="PANTHER" id="PTHR30126">
    <property type="entry name" value="HTH-TYPE TRANSCRIPTIONAL REGULATOR"/>
    <property type="match status" value="1"/>
</dbReference>
<dbReference type="eggNOG" id="COG0583">
    <property type="taxonomic scope" value="Bacteria"/>
</dbReference>
<dbReference type="PANTHER" id="PTHR30126:SF39">
    <property type="entry name" value="HTH-TYPE TRANSCRIPTIONAL REGULATOR CYSL"/>
    <property type="match status" value="1"/>
</dbReference>
<evidence type="ECO:0000256" key="4">
    <source>
        <dbReference type="ARBA" id="ARBA00023163"/>
    </source>
</evidence>
<organism evidence="6 7">
    <name type="scientific">Desulfoscipio gibsoniae DSM 7213</name>
    <dbReference type="NCBI Taxonomy" id="767817"/>
    <lineage>
        <taxon>Bacteria</taxon>
        <taxon>Bacillati</taxon>
        <taxon>Bacillota</taxon>
        <taxon>Clostridia</taxon>
        <taxon>Eubacteriales</taxon>
        <taxon>Desulfallaceae</taxon>
        <taxon>Desulfoscipio</taxon>
    </lineage>
</organism>
<dbReference type="GO" id="GO:0000976">
    <property type="term" value="F:transcription cis-regulatory region binding"/>
    <property type="evidence" value="ECO:0007669"/>
    <property type="project" value="TreeGrafter"/>
</dbReference>
<feature type="domain" description="HTH lysR-type" evidence="5">
    <location>
        <begin position="1"/>
        <end position="58"/>
    </location>
</feature>
<dbReference type="Gene3D" id="3.40.190.290">
    <property type="match status" value="1"/>
</dbReference>
<dbReference type="NCBIfam" id="NF040786">
    <property type="entry name" value="LysR_Sec_metab"/>
    <property type="match status" value="1"/>
</dbReference>
<dbReference type="HOGENOM" id="CLU_039613_6_1_9"/>
<keyword evidence="4" id="KW-0804">Transcription</keyword>
<evidence type="ECO:0000313" key="6">
    <source>
        <dbReference type="EMBL" id="AGL00480.1"/>
    </source>
</evidence>
<evidence type="ECO:0000256" key="3">
    <source>
        <dbReference type="ARBA" id="ARBA00023125"/>
    </source>
</evidence>